<comment type="similarity">
    <text evidence="1">Belongs to the protein kinase superfamily. ADCK protein kinase family.</text>
</comment>
<feature type="transmembrane region" description="Helical" evidence="2">
    <location>
        <begin position="6"/>
        <end position="27"/>
    </location>
</feature>
<evidence type="ECO:0000259" key="3">
    <source>
        <dbReference type="Pfam" id="PF03109"/>
    </source>
</evidence>
<feature type="transmembrane region" description="Helical" evidence="2">
    <location>
        <begin position="588"/>
        <end position="609"/>
    </location>
</feature>
<feature type="transmembrane region" description="Helical" evidence="2">
    <location>
        <begin position="67"/>
        <end position="91"/>
    </location>
</feature>
<evidence type="ECO:0000313" key="5">
    <source>
        <dbReference type="Proteomes" id="UP000598146"/>
    </source>
</evidence>
<dbReference type="PANTHER" id="PTHR10566">
    <property type="entry name" value="CHAPERONE-ACTIVITY OF BC1 COMPLEX CABC1 -RELATED"/>
    <property type="match status" value="1"/>
</dbReference>
<reference evidence="4" key="1">
    <citation type="submission" date="2020-11" db="EMBL/GenBank/DDBJ databases">
        <title>Isolation and identification of active actinomycetes.</title>
        <authorList>
            <person name="Sun X."/>
        </authorList>
    </citation>
    <scope>NUCLEOTIDE SEQUENCE</scope>
    <source>
        <strain evidence="4">NEAU-A11</strain>
    </source>
</reference>
<feature type="domain" description="ABC1 atypical kinase-like" evidence="3">
    <location>
        <begin position="186"/>
        <end position="432"/>
    </location>
</feature>
<keyword evidence="4" id="KW-0418">Kinase</keyword>
<feature type="transmembrane region" description="Helical" evidence="2">
    <location>
        <begin position="621"/>
        <end position="644"/>
    </location>
</feature>
<dbReference type="CDD" id="cd05121">
    <property type="entry name" value="ABC1_ADCK3-like"/>
    <property type="match status" value="1"/>
</dbReference>
<sequence>MTIVAQIGLFVIGDIVFVVFYTALAIGARRLLGLRVRPLRTVVAATVGWVSSVVFVGLFSPSGLSPAMISIVLGLSLFTTMIFLVVAEILMPHGLRPLIWSRDMRGRFARIRRYHQVGAIIMRHRLSRLFIPLRAGGAATAGQRRARAASLRAALEECGVTSVKLGQTLSARHDLLPYEYIEELSKLHDNVPPSDWEDVRIILTEDLGAPPEVIFAEFEQKPIAAASIAQVHRATLQSGTKVAVKVRRPGIVGTVEDDLSIVGRLAKTLEARTDWGKRVGAVALAEGFSAALREELDFRTEARNIVTISTAVRARHRRPRVRPPLVVESFCTDRVLVMEFLEGVPVGSATGVLSDPGLDRRELAADLMTCVLEQILLDGTFHCDPHPGNVLVMPDGSLGLLDYGVVGRLDPVMQESVQQLLFAIDRNDRAGATDALLEILEQTDDIDKQRLERTIGQFITRHVALGNAGLDMITELMRVVTGYGLTVPPEAAAMFRTLATLQGTLNRLDPSFDLFEESRAFASHQHVRFRAFVDAAHGAGDDMMAFLPSLRRLPRRLDRITAALEQGQFRVSVSLFAHERDRRHITSLVHQALLAFLAAATGVIAAMLLGKEGGPQVTEEISLFSFFGYNLLIVSVVLMLRTLVKIFRRES</sequence>
<dbReference type="Proteomes" id="UP000598146">
    <property type="component" value="Unassembled WGS sequence"/>
</dbReference>
<dbReference type="AlphaFoldDB" id="A0A931G721"/>
<dbReference type="PANTHER" id="PTHR10566:SF113">
    <property type="entry name" value="PROTEIN ACTIVITY OF BC1 COMPLEX KINASE 7, CHLOROPLASTIC"/>
    <property type="match status" value="1"/>
</dbReference>
<organism evidence="4 5">
    <name type="scientific">Actinoplanes aureus</name>
    <dbReference type="NCBI Taxonomy" id="2792083"/>
    <lineage>
        <taxon>Bacteria</taxon>
        <taxon>Bacillati</taxon>
        <taxon>Actinomycetota</taxon>
        <taxon>Actinomycetes</taxon>
        <taxon>Micromonosporales</taxon>
        <taxon>Micromonosporaceae</taxon>
        <taxon>Actinoplanes</taxon>
    </lineage>
</organism>
<dbReference type="InterPro" id="IPR004147">
    <property type="entry name" value="ABC1_dom"/>
</dbReference>
<comment type="caution">
    <text evidence="4">The sequence shown here is derived from an EMBL/GenBank/DDBJ whole genome shotgun (WGS) entry which is preliminary data.</text>
</comment>
<dbReference type="InterPro" id="IPR050154">
    <property type="entry name" value="UbiB_kinase"/>
</dbReference>
<proteinExistence type="inferred from homology"/>
<dbReference type="SUPFAM" id="SSF56112">
    <property type="entry name" value="Protein kinase-like (PK-like)"/>
    <property type="match status" value="1"/>
</dbReference>
<dbReference type="InterPro" id="IPR011009">
    <property type="entry name" value="Kinase-like_dom_sf"/>
</dbReference>
<evidence type="ECO:0000313" key="4">
    <source>
        <dbReference type="EMBL" id="MBG0567794.1"/>
    </source>
</evidence>
<accession>A0A931G721</accession>
<feature type="transmembrane region" description="Helical" evidence="2">
    <location>
        <begin position="39"/>
        <end position="61"/>
    </location>
</feature>
<dbReference type="EMBL" id="JADQTO010000030">
    <property type="protein sequence ID" value="MBG0567794.1"/>
    <property type="molecule type" value="Genomic_DNA"/>
</dbReference>
<name>A0A931G721_9ACTN</name>
<keyword evidence="2" id="KW-1133">Transmembrane helix</keyword>
<keyword evidence="2" id="KW-0812">Transmembrane</keyword>
<dbReference type="GO" id="GO:0016301">
    <property type="term" value="F:kinase activity"/>
    <property type="evidence" value="ECO:0007669"/>
    <property type="project" value="UniProtKB-KW"/>
</dbReference>
<keyword evidence="5" id="KW-1185">Reference proteome</keyword>
<keyword evidence="4" id="KW-0808">Transferase</keyword>
<keyword evidence="2" id="KW-0472">Membrane</keyword>
<protein>
    <submittedName>
        <fullName evidence="4">AarF/ABC1/UbiB kinase family protein</fullName>
    </submittedName>
</protein>
<evidence type="ECO:0000256" key="2">
    <source>
        <dbReference type="SAM" id="Phobius"/>
    </source>
</evidence>
<gene>
    <name evidence="4" type="ORF">I4J89_40750</name>
</gene>
<dbReference type="Pfam" id="PF03109">
    <property type="entry name" value="ABC1"/>
    <property type="match status" value="1"/>
</dbReference>
<evidence type="ECO:0000256" key="1">
    <source>
        <dbReference type="ARBA" id="ARBA00009670"/>
    </source>
</evidence>